<dbReference type="AlphaFoldDB" id="A0AAP9KNJ5"/>
<proteinExistence type="predicted"/>
<sequence length="65" mass="7313">MAIMLVSFISCSSYLIALSVTCPFMRLTMQTIPGSIQIMPGEYQVHFYYAFQVIALILGRFQISA</sequence>
<feature type="transmembrane region" description="Helical" evidence="1">
    <location>
        <begin position="43"/>
        <end position="61"/>
    </location>
</feature>
<dbReference type="Proteomes" id="UP000424872">
    <property type="component" value="Chromosome"/>
</dbReference>
<reference evidence="3" key="1">
    <citation type="submission" date="2017-11" db="EMBL/GenBank/DDBJ databases">
        <title>Genome sequence of Pantoea sp. MSR2.</title>
        <authorList>
            <person name="Nascimento F.X."/>
        </authorList>
    </citation>
    <scope>NUCLEOTIDE SEQUENCE [LARGE SCALE GENOMIC DNA]</scope>
    <source>
        <strain evidence="3">MSR2</strain>
    </source>
</reference>
<gene>
    <name evidence="2" type="ORF">CTZ24_05415</name>
</gene>
<name>A0AAP9KNJ5_9GAMM</name>
<dbReference type="KEGG" id="ppho:CTZ24_05415"/>
<dbReference type="EMBL" id="CP024636">
    <property type="protein sequence ID" value="QGR05877.1"/>
    <property type="molecule type" value="Genomic_DNA"/>
</dbReference>
<evidence type="ECO:0000313" key="2">
    <source>
        <dbReference type="EMBL" id="QGR05877.1"/>
    </source>
</evidence>
<protein>
    <submittedName>
        <fullName evidence="2">Uncharacterized protein</fullName>
    </submittedName>
</protein>
<keyword evidence="1" id="KW-0812">Transmembrane</keyword>
<keyword evidence="1" id="KW-0472">Membrane</keyword>
<accession>A0AAP9KNJ5</accession>
<evidence type="ECO:0000313" key="3">
    <source>
        <dbReference type="Proteomes" id="UP000424872"/>
    </source>
</evidence>
<evidence type="ECO:0000256" key="1">
    <source>
        <dbReference type="SAM" id="Phobius"/>
    </source>
</evidence>
<keyword evidence="1" id="KW-1133">Transmembrane helix</keyword>
<organism evidence="2 3">
    <name type="scientific">Pantoea phytobeneficialis</name>
    <dbReference type="NCBI Taxonomy" id="2052056"/>
    <lineage>
        <taxon>Bacteria</taxon>
        <taxon>Pseudomonadati</taxon>
        <taxon>Pseudomonadota</taxon>
        <taxon>Gammaproteobacteria</taxon>
        <taxon>Enterobacterales</taxon>
        <taxon>Erwiniaceae</taxon>
        <taxon>Pantoea</taxon>
    </lineage>
</organism>